<keyword evidence="7" id="KW-1185">Reference proteome</keyword>
<dbReference type="Proteomes" id="UP000593564">
    <property type="component" value="Unassembled WGS sequence"/>
</dbReference>
<dbReference type="PANTHER" id="PTHR31042">
    <property type="entry name" value="CORE-2/I-BRANCHING BETA-1,6-N-ACETYLGLUCOSAMINYLTRANSFERASE FAMILY PROTEIN-RELATED"/>
    <property type="match status" value="1"/>
</dbReference>
<evidence type="ECO:0000256" key="3">
    <source>
        <dbReference type="ARBA" id="ARBA00022679"/>
    </source>
</evidence>
<evidence type="ECO:0000256" key="5">
    <source>
        <dbReference type="ARBA" id="ARBA00023180"/>
    </source>
</evidence>
<dbReference type="GO" id="GO:0016757">
    <property type="term" value="F:glycosyltransferase activity"/>
    <property type="evidence" value="ECO:0007669"/>
    <property type="project" value="UniProtKB-KW"/>
</dbReference>
<sequence>MVMHLIMGLSRNPVTHESSCPADLVPNGSSQAQLHSIPIIVQLSLCLKDFLFLGCGLEVKWGKFNMVEAERRLLANALLDFSNQRFVLLSESCIPLFSFSTIYSYLMGSTKTFMDAYDLPGHNQYQSQLQPLIMREQWRKGS</sequence>
<dbReference type="InterPro" id="IPR003406">
    <property type="entry name" value="Glyco_trans_14"/>
</dbReference>
<keyword evidence="4" id="KW-0472">Membrane</keyword>
<keyword evidence="2" id="KW-0328">Glycosyltransferase</keyword>
<evidence type="ECO:0000256" key="4">
    <source>
        <dbReference type="ARBA" id="ARBA00023136"/>
    </source>
</evidence>
<evidence type="ECO:0000313" key="7">
    <source>
        <dbReference type="Proteomes" id="UP000593564"/>
    </source>
</evidence>
<reference evidence="7" key="1">
    <citation type="journal article" date="2020" name="Nat. Commun.">
        <title>Genome assembly of wild tea tree DASZ reveals pedigree and selection history of tea varieties.</title>
        <authorList>
            <person name="Zhang W."/>
            <person name="Zhang Y."/>
            <person name="Qiu H."/>
            <person name="Guo Y."/>
            <person name="Wan H."/>
            <person name="Zhang X."/>
            <person name="Scossa F."/>
            <person name="Alseekh S."/>
            <person name="Zhang Q."/>
            <person name="Wang P."/>
            <person name="Xu L."/>
            <person name="Schmidt M.H."/>
            <person name="Jia X."/>
            <person name="Li D."/>
            <person name="Zhu A."/>
            <person name="Guo F."/>
            <person name="Chen W."/>
            <person name="Ni D."/>
            <person name="Usadel B."/>
            <person name="Fernie A.R."/>
            <person name="Wen W."/>
        </authorList>
    </citation>
    <scope>NUCLEOTIDE SEQUENCE [LARGE SCALE GENOMIC DNA]</scope>
    <source>
        <strain evidence="7">cv. G240</strain>
    </source>
</reference>
<evidence type="ECO:0000313" key="6">
    <source>
        <dbReference type="EMBL" id="KAF5957911.1"/>
    </source>
</evidence>
<protein>
    <submittedName>
        <fullName evidence="6">Uncharacterized protein</fullName>
    </submittedName>
</protein>
<gene>
    <name evidence="6" type="ORF">HYC85_005136</name>
</gene>
<dbReference type="Pfam" id="PF02485">
    <property type="entry name" value="Branch"/>
    <property type="match status" value="1"/>
</dbReference>
<dbReference type="GO" id="GO:0016020">
    <property type="term" value="C:membrane"/>
    <property type="evidence" value="ECO:0007669"/>
    <property type="project" value="UniProtKB-SubCell"/>
</dbReference>
<name>A0A7J7I059_CAMSI</name>
<comment type="subcellular location">
    <subcellularLocation>
        <location evidence="1">Membrane</location>
        <topology evidence="1">Single-pass type II membrane protein</topology>
    </subcellularLocation>
</comment>
<evidence type="ECO:0000256" key="2">
    <source>
        <dbReference type="ARBA" id="ARBA00022676"/>
    </source>
</evidence>
<proteinExistence type="predicted"/>
<keyword evidence="5" id="KW-0325">Glycoprotein</keyword>
<organism evidence="6 7">
    <name type="scientific">Camellia sinensis</name>
    <name type="common">Tea plant</name>
    <name type="synonym">Thea sinensis</name>
    <dbReference type="NCBI Taxonomy" id="4442"/>
    <lineage>
        <taxon>Eukaryota</taxon>
        <taxon>Viridiplantae</taxon>
        <taxon>Streptophyta</taxon>
        <taxon>Embryophyta</taxon>
        <taxon>Tracheophyta</taxon>
        <taxon>Spermatophyta</taxon>
        <taxon>Magnoliopsida</taxon>
        <taxon>eudicotyledons</taxon>
        <taxon>Gunneridae</taxon>
        <taxon>Pentapetalae</taxon>
        <taxon>asterids</taxon>
        <taxon>Ericales</taxon>
        <taxon>Theaceae</taxon>
        <taxon>Camellia</taxon>
    </lineage>
</organism>
<dbReference type="PANTHER" id="PTHR31042:SF131">
    <property type="entry name" value="CORE-2_I-BRANCHING BETA-1,6-N-ACETYLGLUCOSAMINYLTRANSFERASE FAMILY PROTEIN"/>
    <property type="match status" value="1"/>
</dbReference>
<keyword evidence="3" id="KW-0808">Transferase</keyword>
<dbReference type="InterPro" id="IPR044174">
    <property type="entry name" value="BC10-like"/>
</dbReference>
<comment type="caution">
    <text evidence="6">The sequence shown here is derived from an EMBL/GenBank/DDBJ whole genome shotgun (WGS) entry which is preliminary data.</text>
</comment>
<reference evidence="6 7" key="2">
    <citation type="submission" date="2020-07" db="EMBL/GenBank/DDBJ databases">
        <title>Genome assembly of wild tea tree DASZ reveals pedigree and selection history of tea varieties.</title>
        <authorList>
            <person name="Zhang W."/>
        </authorList>
    </citation>
    <scope>NUCLEOTIDE SEQUENCE [LARGE SCALE GENOMIC DNA]</scope>
    <source>
        <strain evidence="7">cv. G240</strain>
        <tissue evidence="6">Leaf</tissue>
    </source>
</reference>
<dbReference type="EMBL" id="JACBKZ010000002">
    <property type="protein sequence ID" value="KAF5957911.1"/>
    <property type="molecule type" value="Genomic_DNA"/>
</dbReference>
<dbReference type="AlphaFoldDB" id="A0A7J7I059"/>
<accession>A0A7J7I059</accession>
<evidence type="ECO:0000256" key="1">
    <source>
        <dbReference type="ARBA" id="ARBA00004606"/>
    </source>
</evidence>